<keyword evidence="3 8" id="KW-1133">Transmembrane helix</keyword>
<dbReference type="InterPro" id="IPR013162">
    <property type="entry name" value="CD80_C2-set"/>
</dbReference>
<dbReference type="InterPro" id="IPR003598">
    <property type="entry name" value="Ig_sub2"/>
</dbReference>
<dbReference type="InterPro" id="IPR003599">
    <property type="entry name" value="Ig_sub"/>
</dbReference>
<evidence type="ECO:0000256" key="8">
    <source>
        <dbReference type="SAM" id="Phobius"/>
    </source>
</evidence>
<dbReference type="Pfam" id="PF08205">
    <property type="entry name" value="C2-set_2"/>
    <property type="match status" value="1"/>
</dbReference>
<sequence>MVRPFTRLCHTFRGNIRRQYPINHHHHHYLPYTKFCTQTEADLQGEKYNQLRKESIFWSACYSDAYLAKFYLADLNMFAHRKMLFFDVGANKGYTIAKGLSLWMPHLGINGIILGEFLRQKLKLKDCGICNECIEAGFINFKRDERVHTAIEIHAFEPQPSTYQVLTKMKRWMNSSFLHIHKVALSNQSEIRALRKCPAEFEQCALPTTSNLNERNTYQKIETEGFDPLVIQGAENILNRHQVRLFLFEYHGIHMWRTTTLYHVINDLGHKGYLCYRIGQTGCGEYLQTILVQPKSVEVPLGKTVVLDCTVFNQYGEIAWCKDGHCTMGRERPLYFIPRYEVIGDKQAGINSLKIRDVNLDDDGIYQCQIGRTIEAREVLSNFANLTVLIPPNQISLTYVPPGIAISGKEFKLKCEVLNARPSATFTWQIPTNTHIVNISQLNEPMTTNSKLLASISIITLVADISQHGQEITCEAAHVALNKSLTSTAIIAIDYQPVVKIVLKPTKMYEDKDYWFECTAESRPPITELVWKTNDTILQRISPIPDGRYPLHLTVTRQMHNQHLSCSALNSAGIAEDVMVLNINYSPTFKSFPSPYTLARVGDLLMLSCDVDSNPPANILWTKNGEFVGGGSQYQIPEVHENDYAVYACIATVGGQFTKIVASTKVVAPGPPRFYPPQPVLASRGSEVMLKCQLEKHIELTNSFWIFKNVTLINTMKYTVVPVRDIKTIPRYEMGLIIHNVQKNDFGEYECHVTNQYGTEYARLRLEKRSSHLLMQIAIYFTLLVLLSLILFSSYLCCHHAFQVDQKRITLGRMRRVQTWLQSKPSMWIHNLTAAEKIPLTVYDVNSGVTRTTLDPPVDIIECYVTMMDEQKRQNFNRPLLPPPLPPPILIDRMPFCNDDQSEQIYETADPTSWHIDV</sequence>
<dbReference type="Proteomes" id="UP000663862">
    <property type="component" value="Unassembled WGS sequence"/>
</dbReference>
<accession>A0A820DQE9</accession>
<evidence type="ECO:0000256" key="2">
    <source>
        <dbReference type="ARBA" id="ARBA00022692"/>
    </source>
</evidence>
<dbReference type="PROSITE" id="PS50835">
    <property type="entry name" value="IG_LIKE"/>
    <property type="match status" value="5"/>
</dbReference>
<dbReference type="SUPFAM" id="SSF53335">
    <property type="entry name" value="S-adenosyl-L-methionine-dependent methyltransferases"/>
    <property type="match status" value="1"/>
</dbReference>
<evidence type="ECO:0000256" key="5">
    <source>
        <dbReference type="ARBA" id="ARBA00023157"/>
    </source>
</evidence>
<keyword evidence="4 8" id="KW-0472">Membrane</keyword>
<dbReference type="EMBL" id="CAJOBQ010000053">
    <property type="protein sequence ID" value="CAF4235139.1"/>
    <property type="molecule type" value="Genomic_DNA"/>
</dbReference>
<comment type="caution">
    <text evidence="10">The sequence shown here is derived from an EMBL/GenBank/DDBJ whole genome shotgun (WGS) entry which is preliminary data.</text>
</comment>
<evidence type="ECO:0000313" key="11">
    <source>
        <dbReference type="Proteomes" id="UP000663862"/>
    </source>
</evidence>
<evidence type="ECO:0000256" key="4">
    <source>
        <dbReference type="ARBA" id="ARBA00023136"/>
    </source>
</evidence>
<dbReference type="SUPFAM" id="SSF48726">
    <property type="entry name" value="Immunoglobulin"/>
    <property type="match status" value="5"/>
</dbReference>
<dbReference type="CDD" id="cd00096">
    <property type="entry name" value="Ig"/>
    <property type="match status" value="1"/>
</dbReference>
<keyword evidence="5" id="KW-1015">Disulfide bond</keyword>
<proteinExistence type="predicted"/>
<protein>
    <recommendedName>
        <fullName evidence="9">Ig-like domain-containing protein</fullName>
    </recommendedName>
</protein>
<dbReference type="InterPro" id="IPR029063">
    <property type="entry name" value="SAM-dependent_MTases_sf"/>
</dbReference>
<dbReference type="GO" id="GO:0005911">
    <property type="term" value="C:cell-cell junction"/>
    <property type="evidence" value="ECO:0007669"/>
    <property type="project" value="TreeGrafter"/>
</dbReference>
<dbReference type="InterPro" id="IPR051275">
    <property type="entry name" value="Cell_adhesion_signaling"/>
</dbReference>
<feature type="domain" description="Ig-like" evidence="9">
    <location>
        <begin position="671"/>
        <end position="767"/>
    </location>
</feature>
<dbReference type="InterPro" id="IPR013783">
    <property type="entry name" value="Ig-like_fold"/>
</dbReference>
<dbReference type="Pfam" id="PF07686">
    <property type="entry name" value="V-set"/>
    <property type="match status" value="1"/>
</dbReference>
<gene>
    <name evidence="10" type="ORF">TSG867_LOCUS2120</name>
</gene>
<dbReference type="GO" id="GO:0005886">
    <property type="term" value="C:plasma membrane"/>
    <property type="evidence" value="ECO:0007669"/>
    <property type="project" value="TreeGrafter"/>
</dbReference>
<dbReference type="PANTHER" id="PTHR11640">
    <property type="entry name" value="NEPHRIN"/>
    <property type="match status" value="1"/>
</dbReference>
<feature type="transmembrane region" description="Helical" evidence="8">
    <location>
        <begin position="773"/>
        <end position="796"/>
    </location>
</feature>
<evidence type="ECO:0000256" key="7">
    <source>
        <dbReference type="ARBA" id="ARBA00023319"/>
    </source>
</evidence>
<dbReference type="InterPro" id="IPR013098">
    <property type="entry name" value="Ig_I-set"/>
</dbReference>
<dbReference type="Pfam" id="PF13927">
    <property type="entry name" value="Ig_3"/>
    <property type="match status" value="1"/>
</dbReference>
<name>A0A820DQE9_9BILA</name>
<dbReference type="InterPro" id="IPR007110">
    <property type="entry name" value="Ig-like_dom"/>
</dbReference>
<keyword evidence="6" id="KW-0325">Glycoprotein</keyword>
<dbReference type="InterPro" id="IPR036179">
    <property type="entry name" value="Ig-like_dom_sf"/>
</dbReference>
<feature type="domain" description="Ig-like" evidence="9">
    <location>
        <begin position="587"/>
        <end position="662"/>
    </location>
</feature>
<evidence type="ECO:0000256" key="3">
    <source>
        <dbReference type="ARBA" id="ARBA00022989"/>
    </source>
</evidence>
<dbReference type="GO" id="GO:0098609">
    <property type="term" value="P:cell-cell adhesion"/>
    <property type="evidence" value="ECO:0007669"/>
    <property type="project" value="TreeGrafter"/>
</dbReference>
<keyword evidence="7" id="KW-0393">Immunoglobulin domain</keyword>
<keyword evidence="2 8" id="KW-0812">Transmembrane</keyword>
<dbReference type="PANTHER" id="PTHR11640:SF31">
    <property type="entry name" value="IRREGULAR CHIASM C-ROUGHEST PROTEIN-RELATED"/>
    <property type="match status" value="1"/>
</dbReference>
<evidence type="ECO:0000256" key="6">
    <source>
        <dbReference type="ARBA" id="ARBA00023180"/>
    </source>
</evidence>
<evidence type="ECO:0000259" key="9">
    <source>
        <dbReference type="PROSITE" id="PS50835"/>
    </source>
</evidence>
<dbReference type="Gene3D" id="2.60.40.10">
    <property type="entry name" value="Immunoglobulins"/>
    <property type="match status" value="5"/>
</dbReference>
<dbReference type="SMART" id="SM00409">
    <property type="entry name" value="IG"/>
    <property type="match status" value="3"/>
</dbReference>
<dbReference type="Pfam" id="PF07679">
    <property type="entry name" value="I-set"/>
    <property type="match status" value="1"/>
</dbReference>
<feature type="domain" description="Ig-like" evidence="9">
    <location>
        <begin position="392"/>
        <end position="486"/>
    </location>
</feature>
<evidence type="ECO:0000256" key="1">
    <source>
        <dbReference type="ARBA" id="ARBA00004479"/>
    </source>
</evidence>
<organism evidence="10 11">
    <name type="scientific">Rotaria socialis</name>
    <dbReference type="NCBI Taxonomy" id="392032"/>
    <lineage>
        <taxon>Eukaryota</taxon>
        <taxon>Metazoa</taxon>
        <taxon>Spiralia</taxon>
        <taxon>Gnathifera</taxon>
        <taxon>Rotifera</taxon>
        <taxon>Eurotatoria</taxon>
        <taxon>Bdelloidea</taxon>
        <taxon>Philodinida</taxon>
        <taxon>Philodinidae</taxon>
        <taxon>Rotaria</taxon>
    </lineage>
</organism>
<dbReference type="InterPro" id="IPR013106">
    <property type="entry name" value="Ig_V-set"/>
</dbReference>
<feature type="domain" description="Ig-like" evidence="9">
    <location>
        <begin position="288"/>
        <end position="387"/>
    </location>
</feature>
<evidence type="ECO:0000313" key="10">
    <source>
        <dbReference type="EMBL" id="CAF4235139.1"/>
    </source>
</evidence>
<dbReference type="AlphaFoldDB" id="A0A820DQE9"/>
<feature type="domain" description="Ig-like" evidence="9">
    <location>
        <begin position="497"/>
        <end position="582"/>
    </location>
</feature>
<dbReference type="SMART" id="SM00408">
    <property type="entry name" value="IGc2"/>
    <property type="match status" value="3"/>
</dbReference>
<dbReference type="Gene3D" id="3.40.50.150">
    <property type="entry name" value="Vaccinia Virus protein VP39"/>
    <property type="match status" value="1"/>
</dbReference>
<comment type="subcellular location">
    <subcellularLocation>
        <location evidence="1">Membrane</location>
        <topology evidence="1">Single-pass type I membrane protein</topology>
    </subcellularLocation>
</comment>
<reference evidence="10" key="1">
    <citation type="submission" date="2021-02" db="EMBL/GenBank/DDBJ databases">
        <authorList>
            <person name="Nowell W R."/>
        </authorList>
    </citation>
    <scope>NUCLEOTIDE SEQUENCE</scope>
</reference>
<dbReference type="GO" id="GO:0050839">
    <property type="term" value="F:cell adhesion molecule binding"/>
    <property type="evidence" value="ECO:0007669"/>
    <property type="project" value="TreeGrafter"/>
</dbReference>